<dbReference type="EMBL" id="GBXM01085658">
    <property type="protein sequence ID" value="JAH22919.1"/>
    <property type="molecule type" value="Transcribed_RNA"/>
</dbReference>
<accession>A0A0E9R1D6</accession>
<reference evidence="1" key="2">
    <citation type="journal article" date="2015" name="Fish Shellfish Immunol.">
        <title>Early steps in the European eel (Anguilla anguilla)-Vibrio vulnificus interaction in the gills: Role of the RtxA13 toxin.</title>
        <authorList>
            <person name="Callol A."/>
            <person name="Pajuelo D."/>
            <person name="Ebbesson L."/>
            <person name="Teles M."/>
            <person name="MacKenzie S."/>
            <person name="Amaro C."/>
        </authorList>
    </citation>
    <scope>NUCLEOTIDE SEQUENCE</scope>
</reference>
<proteinExistence type="predicted"/>
<dbReference type="AlphaFoldDB" id="A0A0E9R1D6"/>
<reference evidence="1" key="1">
    <citation type="submission" date="2014-11" db="EMBL/GenBank/DDBJ databases">
        <authorList>
            <person name="Amaro Gonzalez C."/>
        </authorList>
    </citation>
    <scope>NUCLEOTIDE SEQUENCE</scope>
</reference>
<protein>
    <submittedName>
        <fullName evidence="1">Uncharacterized protein</fullName>
    </submittedName>
</protein>
<sequence length="68" mass="7620">MYVCTLSGDGKYCIFSTTSCNELLGPFSVYYENHFASMRKAIKSFAFTLTHVNKLSTPSHSLNNSKET</sequence>
<name>A0A0E9R1D6_ANGAN</name>
<evidence type="ECO:0000313" key="1">
    <source>
        <dbReference type="EMBL" id="JAH22919.1"/>
    </source>
</evidence>
<organism evidence="1">
    <name type="scientific">Anguilla anguilla</name>
    <name type="common">European freshwater eel</name>
    <name type="synonym">Muraena anguilla</name>
    <dbReference type="NCBI Taxonomy" id="7936"/>
    <lineage>
        <taxon>Eukaryota</taxon>
        <taxon>Metazoa</taxon>
        <taxon>Chordata</taxon>
        <taxon>Craniata</taxon>
        <taxon>Vertebrata</taxon>
        <taxon>Euteleostomi</taxon>
        <taxon>Actinopterygii</taxon>
        <taxon>Neopterygii</taxon>
        <taxon>Teleostei</taxon>
        <taxon>Anguilliformes</taxon>
        <taxon>Anguillidae</taxon>
        <taxon>Anguilla</taxon>
    </lineage>
</organism>